<dbReference type="Proteomes" id="UP000473531">
    <property type="component" value="Unassembled WGS sequence"/>
</dbReference>
<evidence type="ECO:0000313" key="2">
    <source>
        <dbReference type="Proteomes" id="UP000473531"/>
    </source>
</evidence>
<dbReference type="AlphaFoldDB" id="A0A6L7GHA5"/>
<dbReference type="RefSeq" id="WP_160600269.1">
    <property type="nucleotide sequence ID" value="NZ_WTYU01000001.1"/>
</dbReference>
<comment type="caution">
    <text evidence="1">The sequence shown here is derived from an EMBL/GenBank/DDBJ whole genome shotgun (WGS) entry which is preliminary data.</text>
</comment>
<organism evidence="1 2">
    <name type="scientific">Allopontixanthobacter confluentis</name>
    <dbReference type="NCBI Taxonomy" id="1849021"/>
    <lineage>
        <taxon>Bacteria</taxon>
        <taxon>Pseudomonadati</taxon>
        <taxon>Pseudomonadota</taxon>
        <taxon>Alphaproteobacteria</taxon>
        <taxon>Sphingomonadales</taxon>
        <taxon>Erythrobacteraceae</taxon>
        <taxon>Allopontixanthobacter</taxon>
    </lineage>
</organism>
<evidence type="ECO:0008006" key="3">
    <source>
        <dbReference type="Google" id="ProtNLM"/>
    </source>
</evidence>
<keyword evidence="2" id="KW-1185">Reference proteome</keyword>
<accession>A0A6L7GHA5</accession>
<dbReference type="EMBL" id="WTYU01000001">
    <property type="protein sequence ID" value="MXP14061.1"/>
    <property type="molecule type" value="Genomic_DNA"/>
</dbReference>
<evidence type="ECO:0000313" key="1">
    <source>
        <dbReference type="EMBL" id="MXP14061.1"/>
    </source>
</evidence>
<reference evidence="1 2" key="1">
    <citation type="submission" date="2019-12" db="EMBL/GenBank/DDBJ databases">
        <title>Genomic-based taxomic classification of the family Erythrobacteraceae.</title>
        <authorList>
            <person name="Xu L."/>
        </authorList>
    </citation>
    <scope>NUCLEOTIDE SEQUENCE [LARGE SCALE GENOMIC DNA]</scope>
    <source>
        <strain evidence="1 2">KCTC 52259</strain>
    </source>
</reference>
<name>A0A6L7GHA5_9SPHN</name>
<gene>
    <name evidence="1" type="ORF">GRI44_04780</name>
</gene>
<protein>
    <recommendedName>
        <fullName evidence="3">DOMON-like domain-containing protein</fullName>
    </recommendedName>
</protein>
<proteinExistence type="predicted"/>
<dbReference type="OrthoDB" id="190583at2"/>
<sequence length="172" mass="18844">MQTLILHPDCAAGPVTTISAAIEPTDAGCRVSFHVTGEMDKIVIPAEAAPERMDNLWKTTCFEVFWEGEGPDYREFNLSPSSKWASYDFDDFRINSRDAPAAVTIAFRHDGQAMTLAAEISSTLPLPAKVALNAIVEDADGNIQFWALAFQPGKAEFHSDVCRALHLSENSK</sequence>